<proteinExistence type="inferred from homology"/>
<name>A0AA39LPV0_9BILA</name>
<dbReference type="EMBL" id="JAUCMV010000004">
    <property type="protein sequence ID" value="KAK0404914.1"/>
    <property type="molecule type" value="Genomic_DNA"/>
</dbReference>
<evidence type="ECO:0000313" key="12">
    <source>
        <dbReference type="Proteomes" id="UP001175271"/>
    </source>
</evidence>
<evidence type="ECO:0000256" key="3">
    <source>
        <dbReference type="ARBA" id="ARBA00022676"/>
    </source>
</evidence>
<keyword evidence="12" id="KW-1185">Reference proteome</keyword>
<comment type="pathway">
    <text evidence="2">Protein modification; protein glycosylation.</text>
</comment>
<dbReference type="GO" id="GO:0016020">
    <property type="term" value="C:membrane"/>
    <property type="evidence" value="ECO:0007669"/>
    <property type="project" value="UniProtKB-SubCell"/>
</dbReference>
<evidence type="ECO:0000256" key="10">
    <source>
        <dbReference type="ARBA" id="ARBA00038150"/>
    </source>
</evidence>
<keyword evidence="6" id="KW-0735">Signal-anchor</keyword>
<sequence length="485" mass="56582">MRKVWRIVRLLNRPWYLKYFLLSAATWTYLVNIGLLSHQSLDSSRDTPLNPAENLYFLPKNDSLDAVFAPLEKYREMVDCPAIAEGNVESIRRAKRWRFDDSFVWESIYPSYDRSGINQRAPFVQFRCETIKSMFSFAERPLSREEALYPLAYGMLLYHNSVQILYLLSAIYQPQNQFCIAIDSKASMAFKREMKIIASCFPNIHIIYVPPISWCGYSVTKGVLACLDSLTKLKAEWNYYQYLSGTDLPLKTNLEMVRIFKALNGSFNSGISDFPGYRIRTQTRWAPLPLFKSSLSATFTRASATYFFSHRKTAELVVYLSKTECSDESLWTTLAGNPEYLQVPGGFNARLFRKKLLAIFDTLEYYRGRTRFGLYRPEKYYISRFQTWFTDRRPCYGKLVQLSCVYGLRDLPGLLARPELVAHKFYMDYQTATFFCVYEAVRRRTLDPNREFNAKEYGMLPGPRMMRGEQLEDMDVPSPSAFDFF</sequence>
<evidence type="ECO:0008006" key="13">
    <source>
        <dbReference type="Google" id="ProtNLM"/>
    </source>
</evidence>
<dbReference type="PANTHER" id="PTHR19297">
    <property type="entry name" value="GLYCOSYLTRANSFERASE 14 FAMILY MEMBER"/>
    <property type="match status" value="1"/>
</dbReference>
<dbReference type="GO" id="GO:0008375">
    <property type="term" value="F:acetylglucosaminyltransferase activity"/>
    <property type="evidence" value="ECO:0007669"/>
    <property type="project" value="TreeGrafter"/>
</dbReference>
<comment type="subcellular location">
    <subcellularLocation>
        <location evidence="1">Membrane</location>
        <topology evidence="1">Single-pass type II membrane protein</topology>
    </subcellularLocation>
</comment>
<dbReference type="Pfam" id="PF02485">
    <property type="entry name" value="Branch"/>
    <property type="match status" value="1"/>
</dbReference>
<comment type="similarity">
    <text evidence="10">Belongs to the glycosyltransferase 14 family.</text>
</comment>
<keyword evidence="5" id="KW-0812">Transmembrane</keyword>
<dbReference type="PANTHER" id="PTHR19297:SF185">
    <property type="entry name" value="BETA-1,3-GALACTOSYL-O-GLYCOSYL-GLYCOPROTEIN BETA-1,6-N-ACETYLGLUCOSAMINYLTRANSFERASE 3"/>
    <property type="match status" value="1"/>
</dbReference>
<organism evidence="11 12">
    <name type="scientific">Steinernema hermaphroditum</name>
    <dbReference type="NCBI Taxonomy" id="289476"/>
    <lineage>
        <taxon>Eukaryota</taxon>
        <taxon>Metazoa</taxon>
        <taxon>Ecdysozoa</taxon>
        <taxon>Nematoda</taxon>
        <taxon>Chromadorea</taxon>
        <taxon>Rhabditida</taxon>
        <taxon>Tylenchina</taxon>
        <taxon>Panagrolaimomorpha</taxon>
        <taxon>Strongyloidoidea</taxon>
        <taxon>Steinernematidae</taxon>
        <taxon>Steinernema</taxon>
    </lineage>
</organism>
<comment type="caution">
    <text evidence="11">The sequence shown here is derived from an EMBL/GenBank/DDBJ whole genome shotgun (WGS) entry which is preliminary data.</text>
</comment>
<keyword evidence="8" id="KW-0472">Membrane</keyword>
<dbReference type="AlphaFoldDB" id="A0AA39LPV0"/>
<evidence type="ECO:0000256" key="4">
    <source>
        <dbReference type="ARBA" id="ARBA00022679"/>
    </source>
</evidence>
<evidence type="ECO:0000256" key="7">
    <source>
        <dbReference type="ARBA" id="ARBA00022989"/>
    </source>
</evidence>
<keyword evidence="4" id="KW-0808">Transferase</keyword>
<evidence type="ECO:0000313" key="11">
    <source>
        <dbReference type="EMBL" id="KAK0404914.1"/>
    </source>
</evidence>
<keyword evidence="7" id="KW-1133">Transmembrane helix</keyword>
<evidence type="ECO:0000256" key="8">
    <source>
        <dbReference type="ARBA" id="ARBA00023136"/>
    </source>
</evidence>
<accession>A0AA39LPV0</accession>
<dbReference type="Proteomes" id="UP001175271">
    <property type="component" value="Unassembled WGS sequence"/>
</dbReference>
<evidence type="ECO:0000256" key="9">
    <source>
        <dbReference type="ARBA" id="ARBA00023180"/>
    </source>
</evidence>
<keyword evidence="3" id="KW-0328">Glycosyltransferase</keyword>
<evidence type="ECO:0000256" key="5">
    <source>
        <dbReference type="ARBA" id="ARBA00022692"/>
    </source>
</evidence>
<protein>
    <recommendedName>
        <fullName evidence="13">Core-2/I-Branching enzyme</fullName>
    </recommendedName>
</protein>
<keyword evidence="9" id="KW-0325">Glycoprotein</keyword>
<gene>
    <name evidence="11" type="ORF">QR680_017696</name>
</gene>
<reference evidence="11" key="1">
    <citation type="submission" date="2023-06" db="EMBL/GenBank/DDBJ databases">
        <title>Genomic analysis of the entomopathogenic nematode Steinernema hermaphroditum.</title>
        <authorList>
            <person name="Schwarz E.M."/>
            <person name="Heppert J.K."/>
            <person name="Baniya A."/>
            <person name="Schwartz H.T."/>
            <person name="Tan C.-H."/>
            <person name="Antoshechkin I."/>
            <person name="Sternberg P.W."/>
            <person name="Goodrich-Blair H."/>
            <person name="Dillman A.R."/>
        </authorList>
    </citation>
    <scope>NUCLEOTIDE SEQUENCE</scope>
    <source>
        <strain evidence="11">PS9179</strain>
        <tissue evidence="11">Whole animal</tissue>
    </source>
</reference>
<evidence type="ECO:0000256" key="2">
    <source>
        <dbReference type="ARBA" id="ARBA00004922"/>
    </source>
</evidence>
<evidence type="ECO:0000256" key="1">
    <source>
        <dbReference type="ARBA" id="ARBA00004606"/>
    </source>
</evidence>
<evidence type="ECO:0000256" key="6">
    <source>
        <dbReference type="ARBA" id="ARBA00022968"/>
    </source>
</evidence>
<dbReference type="InterPro" id="IPR003406">
    <property type="entry name" value="Glyco_trans_14"/>
</dbReference>